<dbReference type="KEGG" id="cthr:CTHT_0064680"/>
<accession>G0SG15</accession>
<dbReference type="GeneID" id="18260506"/>
<dbReference type="PIRSF" id="PIRSF000137">
    <property type="entry name" value="Alcohol_oxidase"/>
    <property type="match status" value="1"/>
</dbReference>
<dbReference type="SUPFAM" id="SSF54373">
    <property type="entry name" value="FAD-linked reductases, C-terminal domain"/>
    <property type="match status" value="1"/>
</dbReference>
<dbReference type="Pfam" id="PF05199">
    <property type="entry name" value="GMC_oxred_C"/>
    <property type="match status" value="1"/>
</dbReference>
<dbReference type="GO" id="GO:0050660">
    <property type="term" value="F:flavin adenine dinucleotide binding"/>
    <property type="evidence" value="ECO:0007669"/>
    <property type="project" value="InterPro"/>
</dbReference>
<dbReference type="OrthoDB" id="269227at2759"/>
<dbReference type="PANTHER" id="PTHR11552">
    <property type="entry name" value="GLUCOSE-METHANOL-CHOLINE GMC OXIDOREDUCTASE"/>
    <property type="match status" value="1"/>
</dbReference>
<sequence>MALPKLSLAAGALLHLLSAVNAYPGRPVTSSTLVERADQLLPEYDYIVVGGGTSGLTVADRLTENGKYTVLVLERGVFRNDSFVTTVSSGFWGLFDPTLTFAFDSTPQEALNNRTFIVRGGMILGGSSGVNGMQVVRGQREDYDRWGQYFGRNSGWSWNSLLPYFRKAWNFHPPSKELVKQFDIKYDTKYWGSTSNVHASFPTMHFPSLKTVMSAWKDIPGVKYPADSGSGETGAYWHPASVDPSVMLRSFARPGHWDGIADQRTNYHTLTGQRVLKVQFDNHKRATGVVFVPANARDQSEARTVKAKREVILATGTIHTPQILQASGIGPQKLLKKANITVVVDLPGVGANFQDQPFQVGASFNFTNFPFHPDLNDKFSNATFIAEADAEFAANRTGPHTIASGNAGSWLSLPVIAPKTWQDIARRYEAQDPAKYLPKDTDPRVVAGYRAQQKALAKAMRSRDSAIYNFFLRGAQDEGSIVFLHPTSRGTVYIRPEDPYFSPPEVDYRALSNPIDVDILVEFTRFTRRYFTETRLKELAPVELAPGKDVQTAEQIAQWVRANMNPTCFHPVGTAAMMPQHLGGVVDEKLLVYGVKGLSVVDASIMPDLPGSYTYQTVYAVAEKAADLIKARA</sequence>
<dbReference type="HOGENOM" id="CLU_002865_6_1_1"/>
<dbReference type="PROSITE" id="PS00624">
    <property type="entry name" value="GMC_OXRED_2"/>
    <property type="match status" value="1"/>
</dbReference>
<dbReference type="PANTHER" id="PTHR11552:SF115">
    <property type="entry name" value="DEHYDROGENASE XPTC-RELATED"/>
    <property type="match status" value="1"/>
</dbReference>
<dbReference type="AlphaFoldDB" id="G0SG15"/>
<name>G0SG15_CHATD</name>
<dbReference type="GO" id="GO:0016614">
    <property type="term" value="F:oxidoreductase activity, acting on CH-OH group of donors"/>
    <property type="evidence" value="ECO:0007669"/>
    <property type="project" value="InterPro"/>
</dbReference>
<dbReference type="GO" id="GO:0044550">
    <property type="term" value="P:secondary metabolite biosynthetic process"/>
    <property type="evidence" value="ECO:0007669"/>
    <property type="project" value="TreeGrafter"/>
</dbReference>
<dbReference type="InterPro" id="IPR036188">
    <property type="entry name" value="FAD/NAD-bd_sf"/>
</dbReference>
<keyword evidence="3" id="KW-0732">Signal</keyword>
<comment type="similarity">
    <text evidence="1">Belongs to the GMC oxidoreductase family.</text>
</comment>
<gene>
    <name evidence="5" type="ORF">CTHT_0064680</name>
</gene>
<evidence type="ECO:0000256" key="3">
    <source>
        <dbReference type="SAM" id="SignalP"/>
    </source>
</evidence>
<evidence type="ECO:0000256" key="2">
    <source>
        <dbReference type="PIRSR" id="PIRSR000137-2"/>
    </source>
</evidence>
<evidence type="ECO:0000256" key="1">
    <source>
        <dbReference type="ARBA" id="ARBA00010790"/>
    </source>
</evidence>
<feature type="signal peptide" evidence="3">
    <location>
        <begin position="1"/>
        <end position="22"/>
    </location>
</feature>
<keyword evidence="2" id="KW-0274">FAD</keyword>
<dbReference type="Pfam" id="PF00732">
    <property type="entry name" value="GMC_oxred_N"/>
    <property type="match status" value="1"/>
</dbReference>
<dbReference type="Gene3D" id="3.50.50.60">
    <property type="entry name" value="FAD/NAD(P)-binding domain"/>
    <property type="match status" value="1"/>
</dbReference>
<organism evidence="6">
    <name type="scientific">Chaetomium thermophilum (strain DSM 1495 / CBS 144.50 / IMI 039719)</name>
    <name type="common">Thermochaetoides thermophila</name>
    <dbReference type="NCBI Taxonomy" id="759272"/>
    <lineage>
        <taxon>Eukaryota</taxon>
        <taxon>Fungi</taxon>
        <taxon>Dikarya</taxon>
        <taxon>Ascomycota</taxon>
        <taxon>Pezizomycotina</taxon>
        <taxon>Sordariomycetes</taxon>
        <taxon>Sordariomycetidae</taxon>
        <taxon>Sordariales</taxon>
        <taxon>Chaetomiaceae</taxon>
        <taxon>Thermochaetoides</taxon>
    </lineage>
</organism>
<reference evidence="5 6" key="1">
    <citation type="journal article" date="2011" name="Cell">
        <title>Insight into structure and assembly of the nuclear pore complex by utilizing the genome of a eukaryotic thermophile.</title>
        <authorList>
            <person name="Amlacher S."/>
            <person name="Sarges P."/>
            <person name="Flemming D."/>
            <person name="van Noort V."/>
            <person name="Kunze R."/>
            <person name="Devos D.P."/>
            <person name="Arumugam M."/>
            <person name="Bork P."/>
            <person name="Hurt E."/>
        </authorList>
    </citation>
    <scope>NUCLEOTIDE SEQUENCE [LARGE SCALE GENOMIC DNA]</scope>
    <source>
        <strain evidence="6">DSM 1495 / CBS 144.50 / IMI 039719</strain>
    </source>
</reference>
<dbReference type="SUPFAM" id="SSF51905">
    <property type="entry name" value="FAD/NAD(P)-binding domain"/>
    <property type="match status" value="1"/>
</dbReference>
<dbReference type="InterPro" id="IPR000172">
    <property type="entry name" value="GMC_OxRdtase_N"/>
</dbReference>
<feature type="chain" id="PRO_5003409535" description="Glucose-methanol-choline oxidoreductase N-terminal domain-containing protein" evidence="3">
    <location>
        <begin position="23"/>
        <end position="633"/>
    </location>
</feature>
<dbReference type="Gene3D" id="3.30.560.10">
    <property type="entry name" value="Glucose Oxidase, domain 3"/>
    <property type="match status" value="1"/>
</dbReference>
<proteinExistence type="inferred from homology"/>
<dbReference type="Proteomes" id="UP000008066">
    <property type="component" value="Unassembled WGS sequence"/>
</dbReference>
<evidence type="ECO:0000259" key="4">
    <source>
        <dbReference type="PROSITE" id="PS00624"/>
    </source>
</evidence>
<keyword evidence="2" id="KW-0285">Flavoprotein</keyword>
<dbReference type="RefSeq" id="XP_006696772.1">
    <property type="nucleotide sequence ID" value="XM_006696709.1"/>
</dbReference>
<feature type="binding site" evidence="2">
    <location>
        <begin position="53"/>
        <end position="54"/>
    </location>
    <ligand>
        <name>FAD</name>
        <dbReference type="ChEBI" id="CHEBI:57692"/>
    </ligand>
</feature>
<dbReference type="EMBL" id="GL988047">
    <property type="protein sequence ID" value="EGS17154.1"/>
    <property type="molecule type" value="Genomic_DNA"/>
</dbReference>
<evidence type="ECO:0000313" key="5">
    <source>
        <dbReference type="EMBL" id="EGS17154.1"/>
    </source>
</evidence>
<comment type="cofactor">
    <cofactor evidence="2">
        <name>FAD</name>
        <dbReference type="ChEBI" id="CHEBI:57692"/>
    </cofactor>
</comment>
<evidence type="ECO:0000313" key="6">
    <source>
        <dbReference type="Proteomes" id="UP000008066"/>
    </source>
</evidence>
<keyword evidence="6" id="KW-1185">Reference proteome</keyword>
<dbReference type="OMA" id="FTRRYFT"/>
<protein>
    <recommendedName>
        <fullName evidence="4">Glucose-methanol-choline oxidoreductase N-terminal domain-containing protein</fullName>
    </recommendedName>
</protein>
<dbReference type="eggNOG" id="KOG1238">
    <property type="taxonomic scope" value="Eukaryota"/>
</dbReference>
<feature type="binding site" evidence="2">
    <location>
        <position position="275"/>
    </location>
    <ligand>
        <name>FAD</name>
        <dbReference type="ChEBI" id="CHEBI:57692"/>
    </ligand>
</feature>
<dbReference type="InterPro" id="IPR012132">
    <property type="entry name" value="GMC_OxRdtase"/>
</dbReference>
<feature type="domain" description="Glucose-methanol-choline oxidoreductase N-terminal" evidence="4">
    <location>
        <begin position="316"/>
        <end position="330"/>
    </location>
</feature>
<dbReference type="InterPro" id="IPR007867">
    <property type="entry name" value="GMC_OxRtase_C"/>
</dbReference>